<accession>A0ACB8Q5Q2</accession>
<organism evidence="1 2">
    <name type="scientific">Vararia minispora EC-137</name>
    <dbReference type="NCBI Taxonomy" id="1314806"/>
    <lineage>
        <taxon>Eukaryota</taxon>
        <taxon>Fungi</taxon>
        <taxon>Dikarya</taxon>
        <taxon>Basidiomycota</taxon>
        <taxon>Agaricomycotina</taxon>
        <taxon>Agaricomycetes</taxon>
        <taxon>Russulales</taxon>
        <taxon>Lachnocladiaceae</taxon>
        <taxon>Vararia</taxon>
    </lineage>
</organism>
<evidence type="ECO:0000313" key="2">
    <source>
        <dbReference type="Proteomes" id="UP000814128"/>
    </source>
</evidence>
<dbReference type="Proteomes" id="UP000814128">
    <property type="component" value="Unassembled WGS sequence"/>
</dbReference>
<proteinExistence type="predicted"/>
<dbReference type="EMBL" id="MU274096">
    <property type="protein sequence ID" value="KAI0026940.1"/>
    <property type="molecule type" value="Genomic_DNA"/>
</dbReference>
<reference evidence="1" key="1">
    <citation type="submission" date="2021-02" db="EMBL/GenBank/DDBJ databases">
        <authorList>
            <consortium name="DOE Joint Genome Institute"/>
            <person name="Ahrendt S."/>
            <person name="Looney B.P."/>
            <person name="Miyauchi S."/>
            <person name="Morin E."/>
            <person name="Drula E."/>
            <person name="Courty P.E."/>
            <person name="Chicoki N."/>
            <person name="Fauchery L."/>
            <person name="Kohler A."/>
            <person name="Kuo A."/>
            <person name="Labutti K."/>
            <person name="Pangilinan J."/>
            <person name="Lipzen A."/>
            <person name="Riley R."/>
            <person name="Andreopoulos W."/>
            <person name="He G."/>
            <person name="Johnson J."/>
            <person name="Barry K.W."/>
            <person name="Grigoriev I.V."/>
            <person name="Nagy L."/>
            <person name="Hibbett D."/>
            <person name="Henrissat B."/>
            <person name="Matheny P.B."/>
            <person name="Labbe J."/>
            <person name="Martin F."/>
        </authorList>
    </citation>
    <scope>NUCLEOTIDE SEQUENCE</scope>
    <source>
        <strain evidence="1">EC-137</strain>
    </source>
</reference>
<name>A0ACB8Q5Q2_9AGAM</name>
<sequence length="301" mass="32429">MLVLALSSQSFVLGTNWNAGARSVIVRWPSGRRDTLLRILMGGIWGRFQTELLQGLWPYNCRCWSVWKQERNVENEDARTPESLQLLAPVQVQALDLSCPAHDLYITRALSAHHPHIVALERSSCPASLDSARPTLFGDSFLSESGFGGIGTSSIADDFSAPPCVPLCALSTLPFPQVAPSATSAPMLSLHRGGLLRPSHRRPAAAVSTHPPCCLLLSLLSPFLASTPPVPSLSTTPYPPLTPVAPQILRAHKRRHHCQCVCALRVGRSAHSPAQLKPVLTDSAAAASAFIVLASDVPLRR</sequence>
<protein>
    <submittedName>
        <fullName evidence="1">Uncharacterized protein</fullName>
    </submittedName>
</protein>
<comment type="caution">
    <text evidence="1">The sequence shown here is derived from an EMBL/GenBank/DDBJ whole genome shotgun (WGS) entry which is preliminary data.</text>
</comment>
<evidence type="ECO:0000313" key="1">
    <source>
        <dbReference type="EMBL" id="KAI0026940.1"/>
    </source>
</evidence>
<gene>
    <name evidence="1" type="ORF">K488DRAFT_91629</name>
</gene>
<reference evidence="1" key="2">
    <citation type="journal article" date="2022" name="New Phytol.">
        <title>Evolutionary transition to the ectomycorrhizal habit in the genomes of a hyperdiverse lineage of mushroom-forming fungi.</title>
        <authorList>
            <person name="Looney B."/>
            <person name="Miyauchi S."/>
            <person name="Morin E."/>
            <person name="Drula E."/>
            <person name="Courty P.E."/>
            <person name="Kohler A."/>
            <person name="Kuo A."/>
            <person name="LaButti K."/>
            <person name="Pangilinan J."/>
            <person name="Lipzen A."/>
            <person name="Riley R."/>
            <person name="Andreopoulos W."/>
            <person name="He G."/>
            <person name="Johnson J."/>
            <person name="Nolan M."/>
            <person name="Tritt A."/>
            <person name="Barry K.W."/>
            <person name="Grigoriev I.V."/>
            <person name="Nagy L.G."/>
            <person name="Hibbett D."/>
            <person name="Henrissat B."/>
            <person name="Matheny P.B."/>
            <person name="Labbe J."/>
            <person name="Martin F.M."/>
        </authorList>
    </citation>
    <scope>NUCLEOTIDE SEQUENCE</scope>
    <source>
        <strain evidence="1">EC-137</strain>
    </source>
</reference>
<keyword evidence="2" id="KW-1185">Reference proteome</keyword>